<gene>
    <name evidence="1" type="ordered locus">Nmag_0536</name>
    <name evidence="2" type="ORF">C500_03089</name>
</gene>
<dbReference type="PATRIC" id="fig|547559.17.peg.587"/>
<reference evidence="1" key="4">
    <citation type="submission" date="2016-09" db="EMBL/GenBank/DDBJ databases">
        <authorList>
            <person name="Pfeiffer F."/>
        </authorList>
    </citation>
    <scope>NUCLEOTIDE SEQUENCE</scope>
    <source>
        <strain evidence="1">ATCC 43099</strain>
    </source>
</reference>
<reference evidence="2 4" key="3">
    <citation type="journal article" date="2014" name="PLoS Genet.">
        <title>Phylogenetically driven sequencing of extremely halophilic archaea reveals strategies for static and dynamic osmo-response.</title>
        <authorList>
            <person name="Becker E.A."/>
            <person name="Seitzer P.M."/>
            <person name="Tritt A."/>
            <person name="Larsen D."/>
            <person name="Krusor M."/>
            <person name="Yao A.I."/>
            <person name="Wu D."/>
            <person name="Madern D."/>
            <person name="Eisen J.A."/>
            <person name="Darling A.E."/>
            <person name="Facciotti M.T."/>
        </authorList>
    </citation>
    <scope>NUCLEOTIDE SEQUENCE [LARGE SCALE GENOMIC DNA]</scope>
    <source>
        <strain evidence="4">ATCC 43099 / DSM 3394 / CCM 3739 / CIP 104546 / IAM 13178 / JCM 8861 / NBRC 102185 / NCIMB 2190 / MS3</strain>
        <strain evidence="2">MS-3</strain>
    </source>
</reference>
<dbReference type="EMBL" id="CP001932">
    <property type="protein sequence ID" value="ADD04123.1"/>
    <property type="molecule type" value="Genomic_DNA"/>
</dbReference>
<dbReference type="eggNOG" id="ENOG502N5XD">
    <property type="taxonomic scope" value="Archaea"/>
</dbReference>
<dbReference type="RefSeq" id="WP_004214122.1">
    <property type="nucleotide sequence ID" value="NC_013922.1"/>
</dbReference>
<name>D3SYL2_NATMM</name>
<accession>D3SYL2</accession>
<dbReference type="HOGENOM" id="CLU_1976590_0_0_2"/>
<reference evidence="3" key="1">
    <citation type="submission" date="2010-02" db="EMBL/GenBank/DDBJ databases">
        <title>Complete sequence of chromosome of Natrialba magadii ATCC 43099.</title>
        <authorList>
            <consortium name="US DOE Joint Genome Institute"/>
            <person name="Lucas S."/>
            <person name="Copeland A."/>
            <person name="Lapidus A."/>
            <person name="Cheng J.-F."/>
            <person name="Bruce D."/>
            <person name="Goodwin L."/>
            <person name="Pitluck S."/>
            <person name="Davenport K."/>
            <person name="Saunders E."/>
            <person name="Detter J.C."/>
            <person name="Han C."/>
            <person name="Tapia R."/>
            <person name="Land M."/>
            <person name="Hauser L."/>
            <person name="Kyrpides N."/>
            <person name="Mikhailova N."/>
            <person name="De Castro R.E."/>
            <person name="Maupin-Furlow J.A."/>
            <person name="Woyke T."/>
        </authorList>
    </citation>
    <scope>NUCLEOTIDE SEQUENCE [LARGE SCALE GENOMIC DNA]</scope>
    <source>
        <strain evidence="3">ATCC 43099 / DSM 3394 / CCM 3739 / CIP 104546 / IAM 13178 / JCM 8861 / NBRC 102185 / NCIMB 2190 / MS3</strain>
    </source>
</reference>
<evidence type="ECO:0000313" key="3">
    <source>
        <dbReference type="Proteomes" id="UP000001879"/>
    </source>
</evidence>
<dbReference type="KEGG" id="nmg:Nmag_0536"/>
<organism evidence="1 3">
    <name type="scientific">Natrialba magadii (strain ATCC 43099 / DSM 3394 / CCM 3739 / CIP 104546 / IAM 13178 / JCM 8861 / NBRC 102185 / NCIMB 2190 / MS3)</name>
    <name type="common">Natronobacterium magadii</name>
    <dbReference type="NCBI Taxonomy" id="547559"/>
    <lineage>
        <taxon>Archaea</taxon>
        <taxon>Methanobacteriati</taxon>
        <taxon>Methanobacteriota</taxon>
        <taxon>Stenosarchaea group</taxon>
        <taxon>Halobacteria</taxon>
        <taxon>Halobacteriales</taxon>
        <taxon>Natrialbaceae</taxon>
        <taxon>Natrialba</taxon>
    </lineage>
</organism>
<proteinExistence type="predicted"/>
<sequence>MPTKNQAEDGENPFDDKLTDLVEALNDHGFDDVNIMRDWLEAAEIEHIMVTFGTELEGLPDSTAKRGGFEAGEPAAAVTIRSNFDEYGITVGYGTERGYEITEQYAVADSLEETIETATHWFENEA</sequence>
<protein>
    <submittedName>
        <fullName evidence="1">Uncharacterized protein</fullName>
    </submittedName>
</protein>
<evidence type="ECO:0000313" key="1">
    <source>
        <dbReference type="EMBL" id="ADD04123.1"/>
    </source>
</evidence>
<dbReference type="OrthoDB" id="203826at2157"/>
<evidence type="ECO:0000313" key="4">
    <source>
        <dbReference type="Proteomes" id="UP000011543"/>
    </source>
</evidence>
<dbReference type="Proteomes" id="UP000011543">
    <property type="component" value="Unassembled WGS sequence"/>
</dbReference>
<dbReference type="GeneID" id="8823363"/>
<reference evidence="1 3" key="2">
    <citation type="journal article" date="2012" name="BMC Genomics">
        <title>A comparative genomics perspective on the genetic content of the alkaliphilic haloarchaeon Natrialba magadii ATCC 43099T.</title>
        <authorList>
            <person name="Siddaramappa S."/>
            <person name="Challacombe J.F."/>
            <person name="Decastro R.E."/>
            <person name="Pfeiffer F."/>
            <person name="Sastre D.E."/>
            <person name="Gimenez M.I."/>
            <person name="Paggi R.A."/>
            <person name="Detter J.C."/>
            <person name="Davenport K.W."/>
            <person name="Goodwin L.A."/>
            <person name="Kyrpides N."/>
            <person name="Tapia R."/>
            <person name="Pitluck S."/>
            <person name="Lucas S."/>
            <person name="Woyke T."/>
            <person name="Maupin-Furlow J.A."/>
        </authorList>
    </citation>
    <scope>NUCLEOTIDE SEQUENCE [LARGE SCALE GENOMIC DNA]</scope>
    <source>
        <strain evidence="1">ATCC 43099</strain>
        <strain evidence="3">ATCC 43099 / DSM 3394 / CCM 3739 / CIP 104546 / IAM 13178 / JCM 8861 / NBRC 102185 / NCIMB 2190 / MS3</strain>
    </source>
</reference>
<evidence type="ECO:0000313" key="2">
    <source>
        <dbReference type="EMBL" id="ELY32908.1"/>
    </source>
</evidence>
<dbReference type="Proteomes" id="UP000001879">
    <property type="component" value="Chromosome"/>
</dbReference>
<dbReference type="AlphaFoldDB" id="D3SYL2"/>
<keyword evidence="3" id="KW-1185">Reference proteome</keyword>
<dbReference type="PaxDb" id="547559-Nmag_0536"/>
<dbReference type="EMBL" id="AOHS01000011">
    <property type="protein sequence ID" value="ELY32908.1"/>
    <property type="molecule type" value="Genomic_DNA"/>
</dbReference>